<protein>
    <submittedName>
        <fullName evidence="1">Uncharacterized protein</fullName>
    </submittedName>
</protein>
<dbReference type="Proteomes" id="UP000325755">
    <property type="component" value="Chromosome"/>
</dbReference>
<name>A0A5Q0BMK4_9GAMM</name>
<dbReference type="RefSeq" id="WP_153248955.1">
    <property type="nucleotide sequence ID" value="NZ_CP044205.1"/>
</dbReference>
<sequence length="74" mass="8216">MEIVKCPHCEKFIQSLVINKLDAEYRQPGVRNTDKIQCAVYSCPLCAKAISIQEDPIASKKSIVTAITSLLRGH</sequence>
<proteinExistence type="predicted"/>
<accession>A0A5Q0BMK4</accession>
<organism evidence="1 2">
    <name type="scientific">Candidatus Methylospira mobilis</name>
    <dbReference type="NCBI Taxonomy" id="1808979"/>
    <lineage>
        <taxon>Bacteria</taxon>
        <taxon>Pseudomonadati</taxon>
        <taxon>Pseudomonadota</taxon>
        <taxon>Gammaproteobacteria</taxon>
        <taxon>Methylococcales</taxon>
        <taxon>Methylococcaceae</taxon>
        <taxon>Candidatus Methylospira</taxon>
    </lineage>
</organism>
<reference evidence="1 2" key="1">
    <citation type="submission" date="2019-09" db="EMBL/GenBank/DDBJ databases">
        <title>Ecophysiology of the spiral-shaped methanotroph Methylospira mobilis as revealed by the complete genome sequence.</title>
        <authorList>
            <person name="Oshkin I.Y."/>
            <person name="Dedysh S.N."/>
            <person name="Miroshnikov K."/>
            <person name="Danilova O.V."/>
            <person name="Hakobyan A."/>
            <person name="Liesack W."/>
        </authorList>
    </citation>
    <scope>NUCLEOTIDE SEQUENCE [LARGE SCALE GENOMIC DNA]</scope>
    <source>
        <strain evidence="1 2">Shm1</strain>
    </source>
</reference>
<dbReference type="EMBL" id="CP044205">
    <property type="protein sequence ID" value="QFY42966.1"/>
    <property type="molecule type" value="Genomic_DNA"/>
</dbReference>
<dbReference type="KEGG" id="mmob:F6R98_10360"/>
<evidence type="ECO:0000313" key="2">
    <source>
        <dbReference type="Proteomes" id="UP000325755"/>
    </source>
</evidence>
<dbReference type="AlphaFoldDB" id="A0A5Q0BMK4"/>
<gene>
    <name evidence="1" type="ORF">F6R98_10360</name>
</gene>
<dbReference type="InParanoid" id="A0A5Q0BMK4"/>
<evidence type="ECO:0000313" key="1">
    <source>
        <dbReference type="EMBL" id="QFY42966.1"/>
    </source>
</evidence>
<keyword evidence="2" id="KW-1185">Reference proteome</keyword>